<dbReference type="NCBIfam" id="TIGR03528">
    <property type="entry name" value="2_3_DAP_am_ly"/>
    <property type="match status" value="1"/>
</dbReference>
<dbReference type="CDD" id="cd00640">
    <property type="entry name" value="Trp-synth-beta_II"/>
    <property type="match status" value="1"/>
</dbReference>
<evidence type="ECO:0000256" key="2">
    <source>
        <dbReference type="ARBA" id="ARBA00022898"/>
    </source>
</evidence>
<dbReference type="Gene3D" id="3.40.50.1100">
    <property type="match status" value="2"/>
</dbReference>
<dbReference type="RefSeq" id="WP_127489237.1">
    <property type="nucleotide sequence ID" value="NZ_CP022572.1"/>
</dbReference>
<dbReference type="NCBIfam" id="NF006058">
    <property type="entry name" value="PRK08206.1"/>
    <property type="match status" value="1"/>
</dbReference>
<dbReference type="InterPro" id="IPR001926">
    <property type="entry name" value="TrpB-like_PALP"/>
</dbReference>
<evidence type="ECO:0000256" key="1">
    <source>
        <dbReference type="ARBA" id="ARBA00001933"/>
    </source>
</evidence>
<keyword evidence="4" id="KW-0456">Lyase</keyword>
<dbReference type="NCBIfam" id="TIGR01747">
    <property type="entry name" value="diampropi_NH3ly"/>
    <property type="match status" value="1"/>
</dbReference>
<proteinExistence type="predicted"/>
<keyword evidence="2" id="KW-0663">Pyridoxal phosphate</keyword>
<evidence type="ECO:0000259" key="3">
    <source>
        <dbReference type="Pfam" id="PF00291"/>
    </source>
</evidence>
<gene>
    <name evidence="4" type="primary">dpaL</name>
    <name evidence="4" type="ORF">CHR53_26410</name>
</gene>
<dbReference type="InterPro" id="IPR010081">
    <property type="entry name" value="DiNH2opropionate_NH3_lyase"/>
</dbReference>
<name>A0A3Q9QXW6_9BACI</name>
<comment type="cofactor">
    <cofactor evidence="1">
        <name>pyridoxal 5'-phosphate</name>
        <dbReference type="ChEBI" id="CHEBI:597326"/>
    </cofactor>
</comment>
<keyword evidence="5" id="KW-1185">Reference proteome</keyword>
<organism evidence="4 5">
    <name type="scientific">Neobacillus mesonae</name>
    <dbReference type="NCBI Taxonomy" id="1193713"/>
    <lineage>
        <taxon>Bacteria</taxon>
        <taxon>Bacillati</taxon>
        <taxon>Bacillota</taxon>
        <taxon>Bacilli</taxon>
        <taxon>Bacillales</taxon>
        <taxon>Bacillaceae</taxon>
        <taxon>Neobacillus</taxon>
    </lineage>
</organism>
<evidence type="ECO:0000313" key="4">
    <source>
        <dbReference type="EMBL" id="AZU64477.1"/>
    </source>
</evidence>
<dbReference type="GO" id="GO:1901605">
    <property type="term" value="P:alpha-amino acid metabolic process"/>
    <property type="evidence" value="ECO:0007669"/>
    <property type="project" value="UniProtKB-ARBA"/>
</dbReference>
<dbReference type="GO" id="GO:0008838">
    <property type="term" value="F:diaminopropionate ammonia-lyase activity"/>
    <property type="evidence" value="ECO:0007669"/>
    <property type="project" value="InterPro"/>
</dbReference>
<feature type="domain" description="Tryptophan synthase beta chain-like PALP" evidence="3">
    <location>
        <begin position="46"/>
        <end position="372"/>
    </location>
</feature>
<dbReference type="Pfam" id="PF00291">
    <property type="entry name" value="PALP"/>
    <property type="match status" value="1"/>
</dbReference>
<sequence length="412" mass="46277">MQNTISTYVKWVKNVFYDPVYNHEELQFFQEKEVEVIHSFQKTHTAYTETPLFHLKNLAEHLDVADIRVKDESYRFGLNAFKVMGGIYAVAKYLADRLGEQIENLSFAELQSPRVKDKVGELTFISATDGNHGRGVAWAARELGHKSVIYMPKGSSQVRLEAIRREGATADITELNYDDAVRMCADLASQNSWVMVQDTAWEGYDHIPLWIMQGYCTLGKEIIDQLHRNGGEPPTHIFLQAGVGSFAAGIAAYMVQHYRENPPIVVVVEPDQADCYYKSFSNKEGKREIVTGVMDTIMAGLACGEPNTRAFRILRQYARGAFSCHDSIAALGMRIYGNPLKDDPHVISGESGAGTLGLLYYLRKFEANQTVCQELALDSQSRILLISTEGDTDPDHYRKVVWEGSCPIMKAK</sequence>
<dbReference type="GO" id="GO:0030170">
    <property type="term" value="F:pyridoxal phosphate binding"/>
    <property type="evidence" value="ECO:0007669"/>
    <property type="project" value="InterPro"/>
</dbReference>
<dbReference type="InterPro" id="IPR019871">
    <property type="entry name" value="DiNH2propionate_NH3-lyase_sub"/>
</dbReference>
<dbReference type="AlphaFoldDB" id="A0A3Q9QXW6"/>
<dbReference type="KEGG" id="nmk:CHR53_26410"/>
<dbReference type="OrthoDB" id="34584at2"/>
<protein>
    <submittedName>
        <fullName evidence="4">Diaminopropionate ammonia-lyase</fullName>
    </submittedName>
</protein>
<dbReference type="Proteomes" id="UP000282892">
    <property type="component" value="Chromosome"/>
</dbReference>
<reference evidence="4 5" key="1">
    <citation type="submission" date="2017-07" db="EMBL/GenBank/DDBJ databases">
        <title>The complete genome sequence of Bacillus mesonae strain H20-5, an efficient strain improving plant abiotic stress resistance.</title>
        <authorList>
            <person name="Kim S.Y."/>
            <person name="Song H."/>
            <person name="Sang M.K."/>
            <person name="Weon H.-Y."/>
            <person name="Song J."/>
        </authorList>
    </citation>
    <scope>NUCLEOTIDE SEQUENCE [LARGE SCALE GENOMIC DNA]</scope>
    <source>
        <strain evidence="4 5">H20-5</strain>
    </source>
</reference>
<dbReference type="PANTHER" id="PTHR42937:SF1">
    <property type="entry name" value="DIAMINOPROPIONATE AMMONIA-LYASE"/>
    <property type="match status" value="1"/>
</dbReference>
<evidence type="ECO:0000313" key="5">
    <source>
        <dbReference type="Proteomes" id="UP000282892"/>
    </source>
</evidence>
<dbReference type="PANTHER" id="PTHR42937">
    <property type="match status" value="1"/>
</dbReference>
<dbReference type="InterPro" id="IPR036052">
    <property type="entry name" value="TrpB-like_PALP_sf"/>
</dbReference>
<accession>A0A3Q9QXW6</accession>
<dbReference type="EMBL" id="CP022572">
    <property type="protein sequence ID" value="AZU64477.1"/>
    <property type="molecule type" value="Genomic_DNA"/>
</dbReference>
<dbReference type="SUPFAM" id="SSF53686">
    <property type="entry name" value="Tryptophan synthase beta subunit-like PLP-dependent enzymes"/>
    <property type="match status" value="1"/>
</dbReference>